<keyword evidence="2" id="KW-1185">Reference proteome</keyword>
<accession>A0A1R1PQF9</accession>
<reference evidence="2" key="1">
    <citation type="submission" date="2017-01" db="EMBL/GenBank/DDBJ databases">
        <authorList>
            <person name="Wang Y."/>
            <person name="White M."/>
            <person name="Kvist S."/>
            <person name="Moncalvo J.-M."/>
        </authorList>
    </citation>
    <scope>NUCLEOTIDE SEQUENCE [LARGE SCALE GENOMIC DNA]</scope>
    <source>
        <strain evidence="2">COL-18-3</strain>
    </source>
</reference>
<organism evidence="1 2">
    <name type="scientific">Zancudomyces culisetae</name>
    <name type="common">Gut fungus</name>
    <name type="synonym">Smittium culisetae</name>
    <dbReference type="NCBI Taxonomy" id="1213189"/>
    <lineage>
        <taxon>Eukaryota</taxon>
        <taxon>Fungi</taxon>
        <taxon>Fungi incertae sedis</taxon>
        <taxon>Zoopagomycota</taxon>
        <taxon>Kickxellomycotina</taxon>
        <taxon>Harpellomycetes</taxon>
        <taxon>Harpellales</taxon>
        <taxon>Legeriomycetaceae</taxon>
        <taxon>Zancudomyces</taxon>
    </lineage>
</organism>
<evidence type="ECO:0000313" key="2">
    <source>
        <dbReference type="Proteomes" id="UP000188320"/>
    </source>
</evidence>
<dbReference type="AlphaFoldDB" id="A0A1R1PQF9"/>
<proteinExistence type="predicted"/>
<evidence type="ECO:0000313" key="1">
    <source>
        <dbReference type="EMBL" id="OMH83194.1"/>
    </source>
</evidence>
<name>A0A1R1PQF9_ZANCU</name>
<comment type="caution">
    <text evidence="1">The sequence shown here is derived from an EMBL/GenBank/DDBJ whole genome shotgun (WGS) entry which is preliminary data.</text>
</comment>
<gene>
    <name evidence="1" type="ORF">AX774_g3307</name>
</gene>
<sequence length="113" mass="13321">MMTQTKSGTLIIDSSGKSHNNQLITFRKSRIVGRCTGWWRWNASKHQISKMSLINSNRKRPVGQLTYLLKHKYLCNKLNNTHTDCLLHQLFNRLLNIPRIRARQRTQQTQYLA</sequence>
<protein>
    <submittedName>
        <fullName evidence="1">Uncharacterized protein</fullName>
    </submittedName>
</protein>
<dbReference type="EMBL" id="LSSK01000483">
    <property type="protein sequence ID" value="OMH83194.1"/>
    <property type="molecule type" value="Genomic_DNA"/>
</dbReference>
<dbReference type="Proteomes" id="UP000188320">
    <property type="component" value="Unassembled WGS sequence"/>
</dbReference>